<proteinExistence type="inferred from homology"/>
<dbReference type="InterPro" id="IPR020519">
    <property type="entry name" value="DIPK2A/B"/>
</dbReference>
<evidence type="ECO:0000313" key="2">
    <source>
        <dbReference type="Ensembl" id="ENSHHUP00000087710.1"/>
    </source>
</evidence>
<comment type="similarity">
    <text evidence="1">Belongs to the DIPK family.</text>
</comment>
<name>A0A4W5RNN5_9TELE</name>
<reference evidence="2" key="2">
    <citation type="submission" date="2025-08" db="UniProtKB">
        <authorList>
            <consortium name="Ensembl"/>
        </authorList>
    </citation>
    <scope>IDENTIFICATION</scope>
</reference>
<reference evidence="2" key="3">
    <citation type="submission" date="2025-09" db="UniProtKB">
        <authorList>
            <consortium name="Ensembl"/>
        </authorList>
    </citation>
    <scope>IDENTIFICATION</scope>
</reference>
<protein>
    <submittedName>
        <fullName evidence="2">Uncharacterized protein</fullName>
    </submittedName>
</protein>
<evidence type="ECO:0000256" key="1">
    <source>
        <dbReference type="ARBA" id="ARBA00006338"/>
    </source>
</evidence>
<accession>A0A4W5RNN5</accession>
<evidence type="ECO:0000313" key="3">
    <source>
        <dbReference type="Proteomes" id="UP000314982"/>
    </source>
</evidence>
<dbReference type="PANTHER" id="PTHR32073">
    <property type="entry name" value="GH11358P"/>
    <property type="match status" value="1"/>
</dbReference>
<dbReference type="Proteomes" id="UP000314982">
    <property type="component" value="Unassembled WGS sequence"/>
</dbReference>
<reference evidence="3" key="1">
    <citation type="submission" date="2018-06" db="EMBL/GenBank/DDBJ databases">
        <title>Genome assembly of Danube salmon.</title>
        <authorList>
            <person name="Macqueen D.J."/>
            <person name="Gundappa M.K."/>
        </authorList>
    </citation>
    <scope>NUCLEOTIDE SEQUENCE [LARGE SCALE GENOMIC DNA]</scope>
</reference>
<dbReference type="AlphaFoldDB" id="A0A4W5RNN5"/>
<organism evidence="2 3">
    <name type="scientific">Hucho hucho</name>
    <name type="common">huchen</name>
    <dbReference type="NCBI Taxonomy" id="62062"/>
    <lineage>
        <taxon>Eukaryota</taxon>
        <taxon>Metazoa</taxon>
        <taxon>Chordata</taxon>
        <taxon>Craniata</taxon>
        <taxon>Vertebrata</taxon>
        <taxon>Euteleostomi</taxon>
        <taxon>Actinopterygii</taxon>
        <taxon>Neopterygii</taxon>
        <taxon>Teleostei</taxon>
        <taxon>Protacanthopterygii</taxon>
        <taxon>Salmoniformes</taxon>
        <taxon>Salmonidae</taxon>
        <taxon>Salmoninae</taxon>
        <taxon>Hucho</taxon>
    </lineage>
</organism>
<sequence>MKHFSERVKLRLLYTLAVNKQPLILQMSPGTEGWPFPRHQGSCGKLMVWAYQLLQITQDLGHNSLGFLLYYTRVFITDASSIGVIDMEQGEWNEWLPALTLPEDGEIDDDDDDDDDDDKGLHFPKVLKAILHVGGGLKPKNVKLIHPLQGRSRIFVYDIKTFL</sequence>
<keyword evidence="3" id="KW-1185">Reference proteome</keyword>
<dbReference type="PANTHER" id="PTHR32073:SF8">
    <property type="entry name" value="DIVERGENT PROTEIN KINASE DOMAIN 2B"/>
    <property type="match status" value="1"/>
</dbReference>
<dbReference type="STRING" id="62062.ENSHHUP00000087710"/>
<dbReference type="Ensembl" id="ENSHHUT00000090448.1">
    <property type="protein sequence ID" value="ENSHHUP00000087710.1"/>
    <property type="gene ID" value="ENSHHUG00000050719.1"/>
</dbReference>
<dbReference type="GeneTree" id="ENSGT01000000221891"/>